<dbReference type="AlphaFoldDB" id="A0A0V1M798"/>
<proteinExistence type="predicted"/>
<evidence type="ECO:0000313" key="4">
    <source>
        <dbReference type="Proteomes" id="UP000054843"/>
    </source>
</evidence>
<evidence type="ECO:0000256" key="1">
    <source>
        <dbReference type="SAM" id="MobiDB-lite"/>
    </source>
</evidence>
<feature type="region of interest" description="Disordered" evidence="1">
    <location>
        <begin position="86"/>
        <end position="105"/>
    </location>
</feature>
<gene>
    <name evidence="3" type="ORF">T10_12268</name>
</gene>
<feature type="transmembrane region" description="Helical" evidence="2">
    <location>
        <begin position="12"/>
        <end position="33"/>
    </location>
</feature>
<keyword evidence="2" id="KW-1133">Transmembrane helix</keyword>
<keyword evidence="4" id="KW-1185">Reference proteome</keyword>
<reference evidence="3 4" key="1">
    <citation type="submission" date="2015-01" db="EMBL/GenBank/DDBJ databases">
        <title>Evolution of Trichinella species and genotypes.</title>
        <authorList>
            <person name="Korhonen P.K."/>
            <person name="Edoardo P."/>
            <person name="Giuseppe L.R."/>
            <person name="Gasser R.B."/>
        </authorList>
    </citation>
    <scope>NUCLEOTIDE SEQUENCE [LARGE SCALE GENOMIC DNA]</scope>
    <source>
        <strain evidence="3">ISS1980</strain>
    </source>
</reference>
<organism evidence="3 4">
    <name type="scientific">Trichinella papuae</name>
    <dbReference type="NCBI Taxonomy" id="268474"/>
    <lineage>
        <taxon>Eukaryota</taxon>
        <taxon>Metazoa</taxon>
        <taxon>Ecdysozoa</taxon>
        <taxon>Nematoda</taxon>
        <taxon>Enoplea</taxon>
        <taxon>Dorylaimia</taxon>
        <taxon>Trichinellida</taxon>
        <taxon>Trichinellidae</taxon>
        <taxon>Trichinella</taxon>
    </lineage>
</organism>
<dbReference type="EMBL" id="JYDO01000195">
    <property type="protein sequence ID" value="KRZ67484.1"/>
    <property type="molecule type" value="Genomic_DNA"/>
</dbReference>
<name>A0A0V1M798_9BILA</name>
<accession>A0A0V1M798</accession>
<comment type="caution">
    <text evidence="3">The sequence shown here is derived from an EMBL/GenBank/DDBJ whole genome shotgun (WGS) entry which is preliminary data.</text>
</comment>
<evidence type="ECO:0000313" key="3">
    <source>
        <dbReference type="EMBL" id="KRZ67484.1"/>
    </source>
</evidence>
<keyword evidence="2" id="KW-0812">Transmembrane</keyword>
<evidence type="ECO:0000256" key="2">
    <source>
        <dbReference type="SAM" id="Phobius"/>
    </source>
</evidence>
<keyword evidence="2" id="KW-0472">Membrane</keyword>
<sequence>MAVLNMIGESNFSVIGIVMILVALVTMVSLLLLCGCCGNNSGDNKQGAENVEPMSVCSPPPPYYPAEITGQQCIPLAGSACNAALPNSTPTSSPPMESSPSTISPQTEVLPTIAEMHCPEVACLETSSICTPVGLSKVDINMESVAQGQSALDTLAEIPSITSHFELPKVDLSKIRRP</sequence>
<dbReference type="Proteomes" id="UP000054843">
    <property type="component" value="Unassembled WGS sequence"/>
</dbReference>
<protein>
    <submittedName>
        <fullName evidence="3">Uncharacterized protein</fullName>
    </submittedName>
</protein>